<accession>A0A0D0A0Z1</accession>
<dbReference type="EMBL" id="KN835623">
    <property type="protein sequence ID" value="KIK35446.1"/>
    <property type="molecule type" value="Genomic_DNA"/>
</dbReference>
<dbReference type="AlphaFoldDB" id="A0A0D0A0Z1"/>
<sequence length="100" mass="11404">MYGHQITVLYRSAGIADMHPSEGTTTTLRKCPRRYCCFSSATSIGNGADKCYIYCSHDRQCNICPERPGHCYCDAREETRQTNETTQLVDSDCRRRTLKV</sequence>
<dbReference type="HOGENOM" id="CLU_2307920_0_0_1"/>
<gene>
    <name evidence="1" type="ORF">CY34DRAFT_574479</name>
</gene>
<dbReference type="InParanoid" id="A0A0D0A0Z1"/>
<reference evidence="2" key="2">
    <citation type="submission" date="2015-01" db="EMBL/GenBank/DDBJ databases">
        <title>Evolutionary Origins and Diversification of the Mycorrhizal Mutualists.</title>
        <authorList>
            <consortium name="DOE Joint Genome Institute"/>
            <consortium name="Mycorrhizal Genomics Consortium"/>
            <person name="Kohler A."/>
            <person name="Kuo A."/>
            <person name="Nagy L.G."/>
            <person name="Floudas D."/>
            <person name="Copeland A."/>
            <person name="Barry K.W."/>
            <person name="Cichocki N."/>
            <person name="Veneault-Fourrey C."/>
            <person name="LaButti K."/>
            <person name="Lindquist E.A."/>
            <person name="Lipzen A."/>
            <person name="Lundell T."/>
            <person name="Morin E."/>
            <person name="Murat C."/>
            <person name="Riley R."/>
            <person name="Ohm R."/>
            <person name="Sun H."/>
            <person name="Tunlid A."/>
            <person name="Henrissat B."/>
            <person name="Grigoriev I.V."/>
            <person name="Hibbett D.S."/>
            <person name="Martin F."/>
        </authorList>
    </citation>
    <scope>NUCLEOTIDE SEQUENCE [LARGE SCALE GENOMIC DNA]</scope>
    <source>
        <strain evidence="2">UH-Slu-Lm8-n1</strain>
    </source>
</reference>
<evidence type="ECO:0000313" key="2">
    <source>
        <dbReference type="Proteomes" id="UP000054485"/>
    </source>
</evidence>
<protein>
    <submittedName>
        <fullName evidence="1">Uncharacterized protein</fullName>
    </submittedName>
</protein>
<keyword evidence="2" id="KW-1185">Reference proteome</keyword>
<organism evidence="1 2">
    <name type="scientific">Suillus luteus UH-Slu-Lm8-n1</name>
    <dbReference type="NCBI Taxonomy" id="930992"/>
    <lineage>
        <taxon>Eukaryota</taxon>
        <taxon>Fungi</taxon>
        <taxon>Dikarya</taxon>
        <taxon>Basidiomycota</taxon>
        <taxon>Agaricomycotina</taxon>
        <taxon>Agaricomycetes</taxon>
        <taxon>Agaricomycetidae</taxon>
        <taxon>Boletales</taxon>
        <taxon>Suillineae</taxon>
        <taxon>Suillaceae</taxon>
        <taxon>Suillus</taxon>
    </lineage>
</organism>
<proteinExistence type="predicted"/>
<name>A0A0D0A0Z1_9AGAM</name>
<reference evidence="1 2" key="1">
    <citation type="submission" date="2014-04" db="EMBL/GenBank/DDBJ databases">
        <authorList>
            <consortium name="DOE Joint Genome Institute"/>
            <person name="Kuo A."/>
            <person name="Ruytinx J."/>
            <person name="Rineau F."/>
            <person name="Colpaert J."/>
            <person name="Kohler A."/>
            <person name="Nagy L.G."/>
            <person name="Floudas D."/>
            <person name="Copeland A."/>
            <person name="Barry K.W."/>
            <person name="Cichocki N."/>
            <person name="Veneault-Fourrey C."/>
            <person name="LaButti K."/>
            <person name="Lindquist E.A."/>
            <person name="Lipzen A."/>
            <person name="Lundell T."/>
            <person name="Morin E."/>
            <person name="Murat C."/>
            <person name="Sun H."/>
            <person name="Tunlid A."/>
            <person name="Henrissat B."/>
            <person name="Grigoriev I.V."/>
            <person name="Hibbett D.S."/>
            <person name="Martin F."/>
            <person name="Nordberg H.P."/>
            <person name="Cantor M.N."/>
            <person name="Hua S.X."/>
        </authorList>
    </citation>
    <scope>NUCLEOTIDE SEQUENCE [LARGE SCALE GENOMIC DNA]</scope>
    <source>
        <strain evidence="1 2">UH-Slu-Lm8-n1</strain>
    </source>
</reference>
<dbReference type="Proteomes" id="UP000054485">
    <property type="component" value="Unassembled WGS sequence"/>
</dbReference>
<evidence type="ECO:0000313" key="1">
    <source>
        <dbReference type="EMBL" id="KIK35446.1"/>
    </source>
</evidence>